<evidence type="ECO:0000256" key="1">
    <source>
        <dbReference type="SAM" id="MobiDB-lite"/>
    </source>
</evidence>
<feature type="compositionally biased region" description="Polar residues" evidence="1">
    <location>
        <begin position="445"/>
        <end position="470"/>
    </location>
</feature>
<dbReference type="KEGG" id="tet:TTHERM_00497320"/>
<proteinExistence type="predicted"/>
<reference evidence="3" key="1">
    <citation type="journal article" date="2006" name="PLoS Biol.">
        <title>Macronuclear genome sequence of the ciliate Tetrahymena thermophila, a model eukaryote.</title>
        <authorList>
            <person name="Eisen J.A."/>
            <person name="Coyne R.S."/>
            <person name="Wu M."/>
            <person name="Wu D."/>
            <person name="Thiagarajan M."/>
            <person name="Wortman J.R."/>
            <person name="Badger J.H."/>
            <person name="Ren Q."/>
            <person name="Amedeo P."/>
            <person name="Jones K.M."/>
            <person name="Tallon L.J."/>
            <person name="Delcher A.L."/>
            <person name="Salzberg S.L."/>
            <person name="Silva J.C."/>
            <person name="Haas B.J."/>
            <person name="Majoros W.H."/>
            <person name="Farzad M."/>
            <person name="Carlton J.M."/>
            <person name="Smith R.K. Jr."/>
            <person name="Garg J."/>
            <person name="Pearlman R.E."/>
            <person name="Karrer K.M."/>
            <person name="Sun L."/>
            <person name="Manning G."/>
            <person name="Elde N.C."/>
            <person name="Turkewitz A.P."/>
            <person name="Asai D.J."/>
            <person name="Wilkes D.E."/>
            <person name="Wang Y."/>
            <person name="Cai H."/>
            <person name="Collins K."/>
            <person name="Stewart B.A."/>
            <person name="Lee S.R."/>
            <person name="Wilamowska K."/>
            <person name="Weinberg Z."/>
            <person name="Ruzzo W.L."/>
            <person name="Wloga D."/>
            <person name="Gaertig J."/>
            <person name="Frankel J."/>
            <person name="Tsao C.-C."/>
            <person name="Gorovsky M.A."/>
            <person name="Keeling P.J."/>
            <person name="Waller R.F."/>
            <person name="Patron N.J."/>
            <person name="Cherry J.M."/>
            <person name="Stover N.A."/>
            <person name="Krieger C.J."/>
            <person name="del Toro C."/>
            <person name="Ryder H.F."/>
            <person name="Williamson S.C."/>
            <person name="Barbeau R.A."/>
            <person name="Hamilton E.P."/>
            <person name="Orias E."/>
        </authorList>
    </citation>
    <scope>NUCLEOTIDE SEQUENCE [LARGE SCALE GENOMIC DNA]</scope>
    <source>
        <strain evidence="3">SB210</strain>
    </source>
</reference>
<evidence type="ECO:0000313" key="3">
    <source>
        <dbReference type="Proteomes" id="UP000009168"/>
    </source>
</evidence>
<evidence type="ECO:0000313" key="2">
    <source>
        <dbReference type="EMBL" id="EAS07679.2"/>
    </source>
</evidence>
<feature type="region of interest" description="Disordered" evidence="1">
    <location>
        <begin position="445"/>
        <end position="476"/>
    </location>
</feature>
<name>I7MB54_TETTS</name>
<dbReference type="Proteomes" id="UP000009168">
    <property type="component" value="Unassembled WGS sequence"/>
</dbReference>
<dbReference type="EMBL" id="GG662212">
    <property type="protein sequence ID" value="EAS07679.2"/>
    <property type="molecule type" value="Genomic_DNA"/>
</dbReference>
<organism evidence="2 3">
    <name type="scientific">Tetrahymena thermophila (strain SB210)</name>
    <dbReference type="NCBI Taxonomy" id="312017"/>
    <lineage>
        <taxon>Eukaryota</taxon>
        <taxon>Sar</taxon>
        <taxon>Alveolata</taxon>
        <taxon>Ciliophora</taxon>
        <taxon>Intramacronucleata</taxon>
        <taxon>Oligohymenophorea</taxon>
        <taxon>Hymenostomatida</taxon>
        <taxon>Tetrahymenina</taxon>
        <taxon>Tetrahymenidae</taxon>
        <taxon>Tetrahymena</taxon>
    </lineage>
</organism>
<gene>
    <name evidence="2" type="ORF">TTHERM_00497320</name>
</gene>
<keyword evidence="3" id="KW-1185">Reference proteome</keyword>
<dbReference type="GeneID" id="7838412"/>
<dbReference type="OrthoDB" id="10690597at2759"/>
<protein>
    <submittedName>
        <fullName evidence="2">Uncharacterized protein</fullName>
    </submittedName>
</protein>
<dbReference type="RefSeq" id="XP_001027921.2">
    <property type="nucleotide sequence ID" value="XM_001027921.2"/>
</dbReference>
<dbReference type="InParanoid" id="I7MB54"/>
<accession>I7MB54</accession>
<sequence length="673" mass="76380">MSQFGSEVNSPRNLNSSFNQDLTIISQQKLLNQLLNINLLYDHQTTNGLGNVLSESENVANKIIQKILVDGANILYDKYLQEKMNNHSINRIINLIEYVQKQEYLFYDDINEGIINNGVIEDTEPLPSQHENWKGLAVSIEKQLQPSFSQNNLSQREIDQISVAQSKKTIGTHDRMRKSDVQSSVTLNAIYPKRESMIIKSAFENEKIPKPVDLSVPREIIREEEQLRVLKEREILIKQEKMQMEAIRNQELKEQQARLKGMQDVNKKLFTYDFDGKFILTNPVKLEKLPPFNYAVTHSITKVDSKPNTLPSNQTANNSNNTSIINQQQLLDAADEKRNSKKLLQPLIAVQKTTQMQQFKQSQQMEKDKMFSQQNAIVGDQGKEVFEHFSMANGVTLIDANKQKTGPKFGANLDYSIVNQTNLNRTLLDQSNSIRMTKSEYNAITRTGNLSRQNKQEGSSIDQDGQNQTELHGGAQGGLSFLLNDSKLKNYSQFNNSINQRQKKGSNHTSQIKIADPSKLIETIHNLDQQNEDQLKELELLKQQQNPKKSSSTSNLLKMTPVDEFNMLIYQNKHIADKKSDLLSLPPIPVPKPNEFLRAKQTLGFLPQNPRERVPKRVIVANITGKRLPPPGLGKTVGHGLDQGINPDKLDSLEGILEKIQNNSMLNGSQILR</sequence>
<dbReference type="AlphaFoldDB" id="I7MB54"/>